<dbReference type="Pfam" id="PF01926">
    <property type="entry name" value="MMR_HSR1"/>
    <property type="match status" value="1"/>
</dbReference>
<feature type="domain" description="Hflx-type G" evidence="10">
    <location>
        <begin position="213"/>
        <end position="381"/>
    </location>
</feature>
<name>A0A437S7G4_9FIRM</name>
<keyword evidence="5 6" id="KW-0342">GTP-binding</keyword>
<dbReference type="InterPro" id="IPR042108">
    <property type="entry name" value="GTPase_HflX_N_sf"/>
</dbReference>
<dbReference type="GO" id="GO:0043022">
    <property type="term" value="F:ribosome binding"/>
    <property type="evidence" value="ECO:0007669"/>
    <property type="project" value="TreeGrafter"/>
</dbReference>
<dbReference type="Gene3D" id="3.40.50.300">
    <property type="entry name" value="P-loop containing nucleotide triphosphate hydrolases"/>
    <property type="match status" value="1"/>
</dbReference>
<dbReference type="Gene3D" id="6.10.250.2860">
    <property type="match status" value="1"/>
</dbReference>
<dbReference type="OrthoDB" id="9812272at2"/>
<dbReference type="InterPro" id="IPR025121">
    <property type="entry name" value="GTPase_HflX_N"/>
</dbReference>
<dbReference type="SUPFAM" id="SSF52540">
    <property type="entry name" value="P-loop containing nucleoside triphosphate hydrolases"/>
    <property type="match status" value="1"/>
</dbReference>
<feature type="coiled-coil region" evidence="9">
    <location>
        <begin position="179"/>
        <end position="206"/>
    </location>
</feature>
<keyword evidence="1 6" id="KW-0963">Cytoplasm</keyword>
<dbReference type="AlphaFoldDB" id="A0A437S7G4"/>
<dbReference type="GO" id="GO:0005525">
    <property type="term" value="F:GTP binding"/>
    <property type="evidence" value="ECO:0007669"/>
    <property type="project" value="UniProtKB-UniRule"/>
</dbReference>
<evidence type="ECO:0000256" key="8">
    <source>
        <dbReference type="PIRSR" id="PIRSR006809-2"/>
    </source>
</evidence>
<feature type="binding site" evidence="7">
    <location>
        <begin position="219"/>
        <end position="226"/>
    </location>
    <ligand>
        <name>GTP</name>
        <dbReference type="ChEBI" id="CHEBI:37565"/>
    </ligand>
</feature>
<dbReference type="GO" id="GO:0005737">
    <property type="term" value="C:cytoplasm"/>
    <property type="evidence" value="ECO:0007669"/>
    <property type="project" value="UniProtKB-SubCell"/>
</dbReference>
<keyword evidence="2 8" id="KW-0479">Metal-binding</keyword>
<dbReference type="PRINTS" id="PR00326">
    <property type="entry name" value="GTP1OBG"/>
</dbReference>
<reference evidence="11 12" key="1">
    <citation type="submission" date="2018-11" db="EMBL/GenBank/DDBJ databases">
        <title>Genome sequencing and assembly of Anaerosphaera sp. nov., GS7-6-2.</title>
        <authorList>
            <person name="Rettenmaier R."/>
            <person name="Liebl W."/>
            <person name="Zverlov V."/>
        </authorList>
    </citation>
    <scope>NUCLEOTIDE SEQUENCE [LARGE SCALE GENOMIC DNA]</scope>
    <source>
        <strain evidence="11 12">GS7-6-2</strain>
    </source>
</reference>
<dbReference type="GO" id="GO:0046872">
    <property type="term" value="F:metal ion binding"/>
    <property type="evidence" value="ECO:0007669"/>
    <property type="project" value="UniProtKB-KW"/>
</dbReference>
<dbReference type="PIRSF" id="PIRSF006809">
    <property type="entry name" value="GTP-binding_hflX_prd"/>
    <property type="match status" value="1"/>
</dbReference>
<evidence type="ECO:0000256" key="5">
    <source>
        <dbReference type="ARBA" id="ARBA00023134"/>
    </source>
</evidence>
<evidence type="ECO:0000256" key="9">
    <source>
        <dbReference type="SAM" id="Coils"/>
    </source>
</evidence>
<dbReference type="EMBL" id="RLIH01000005">
    <property type="protein sequence ID" value="RVU54996.1"/>
    <property type="molecule type" value="Genomic_DNA"/>
</dbReference>
<evidence type="ECO:0000256" key="1">
    <source>
        <dbReference type="ARBA" id="ARBA00022490"/>
    </source>
</evidence>
<gene>
    <name evidence="6 11" type="primary">hflX</name>
    <name evidence="11" type="ORF">EF514_05275</name>
</gene>
<feature type="binding site" evidence="7">
    <location>
        <begin position="269"/>
        <end position="272"/>
    </location>
    <ligand>
        <name>GTP</name>
        <dbReference type="ChEBI" id="CHEBI:37565"/>
    </ligand>
</feature>
<feature type="binding site" evidence="7">
    <location>
        <begin position="247"/>
        <end position="251"/>
    </location>
    <ligand>
        <name>GTP</name>
        <dbReference type="ChEBI" id="CHEBI:37565"/>
    </ligand>
</feature>
<evidence type="ECO:0000256" key="2">
    <source>
        <dbReference type="ARBA" id="ARBA00022723"/>
    </source>
</evidence>
<evidence type="ECO:0000259" key="10">
    <source>
        <dbReference type="PROSITE" id="PS51705"/>
    </source>
</evidence>
<evidence type="ECO:0000256" key="3">
    <source>
        <dbReference type="ARBA" id="ARBA00022741"/>
    </source>
</evidence>
<dbReference type="InterPro" id="IPR027417">
    <property type="entry name" value="P-loop_NTPase"/>
</dbReference>
<proteinExistence type="inferred from homology"/>
<protein>
    <recommendedName>
        <fullName evidence="6">GTPase HflX</fullName>
    </recommendedName>
    <alternativeName>
        <fullName evidence="6">GTP-binding protein HflX</fullName>
    </alternativeName>
</protein>
<feature type="binding site" evidence="8">
    <location>
        <position position="226"/>
    </location>
    <ligand>
        <name>Mg(2+)</name>
        <dbReference type="ChEBI" id="CHEBI:18420"/>
    </ligand>
</feature>
<dbReference type="Gene3D" id="3.40.50.11060">
    <property type="entry name" value="GTPase HflX, N-terminal domain"/>
    <property type="match status" value="1"/>
</dbReference>
<keyword evidence="12" id="KW-1185">Reference proteome</keyword>
<comment type="subunit">
    <text evidence="6">Monomer. Associates with the 50S ribosomal subunit.</text>
</comment>
<evidence type="ECO:0000256" key="4">
    <source>
        <dbReference type="ARBA" id="ARBA00022842"/>
    </source>
</evidence>
<organism evidence="11 12">
    <name type="scientific">Anaerosphaera multitolerans</name>
    <dbReference type="NCBI Taxonomy" id="2487351"/>
    <lineage>
        <taxon>Bacteria</taxon>
        <taxon>Bacillati</taxon>
        <taxon>Bacillota</taxon>
        <taxon>Tissierellia</taxon>
        <taxon>Tissierellales</taxon>
        <taxon>Peptoniphilaceae</taxon>
        <taxon>Anaerosphaera</taxon>
    </lineage>
</organism>
<comment type="similarity">
    <text evidence="6">Belongs to the TRAFAC class OBG-HflX-like GTPase superfamily. HflX GTPase family.</text>
</comment>
<dbReference type="NCBIfam" id="TIGR03156">
    <property type="entry name" value="GTP_HflX"/>
    <property type="match status" value="1"/>
</dbReference>
<dbReference type="InterPro" id="IPR006073">
    <property type="entry name" value="GTP-bd"/>
</dbReference>
<dbReference type="InterPro" id="IPR032305">
    <property type="entry name" value="GTP-bd_M"/>
</dbReference>
<evidence type="ECO:0000313" key="11">
    <source>
        <dbReference type="EMBL" id="RVU54996.1"/>
    </source>
</evidence>
<feature type="binding site" evidence="7">
    <location>
        <begin position="335"/>
        <end position="338"/>
    </location>
    <ligand>
        <name>GTP</name>
        <dbReference type="ChEBI" id="CHEBI:37565"/>
    </ligand>
</feature>
<keyword evidence="3 6" id="KW-0547">Nucleotide-binding</keyword>
<evidence type="ECO:0000256" key="6">
    <source>
        <dbReference type="HAMAP-Rule" id="MF_00900"/>
    </source>
</evidence>
<dbReference type="InterPro" id="IPR030394">
    <property type="entry name" value="G_HFLX_dom"/>
</dbReference>
<dbReference type="PANTHER" id="PTHR10229:SF0">
    <property type="entry name" value="GTP-BINDING PROTEIN 6-RELATED"/>
    <property type="match status" value="1"/>
</dbReference>
<dbReference type="HAMAP" id="MF_00900">
    <property type="entry name" value="GTPase_HflX"/>
    <property type="match status" value="1"/>
</dbReference>
<comment type="function">
    <text evidence="6">GTPase that associates with the 50S ribosomal subunit and may have a role during protein synthesis or ribosome biogenesis.</text>
</comment>
<evidence type="ECO:0000256" key="7">
    <source>
        <dbReference type="PIRSR" id="PIRSR006809-1"/>
    </source>
</evidence>
<keyword evidence="4 8" id="KW-0460">Magnesium</keyword>
<dbReference type="FunFam" id="3.40.50.11060:FF:000001">
    <property type="entry name" value="GTPase HflX"/>
    <property type="match status" value="1"/>
</dbReference>
<dbReference type="PROSITE" id="PS51705">
    <property type="entry name" value="G_HFLX"/>
    <property type="match status" value="1"/>
</dbReference>
<dbReference type="InterPro" id="IPR016496">
    <property type="entry name" value="GTPase_HflX"/>
</dbReference>
<dbReference type="CDD" id="cd01878">
    <property type="entry name" value="HflX"/>
    <property type="match status" value="1"/>
</dbReference>
<comment type="cofactor">
    <cofactor evidence="8">
        <name>Mg(2+)</name>
        <dbReference type="ChEBI" id="CHEBI:18420"/>
    </cofactor>
</comment>
<dbReference type="Pfam" id="PF16360">
    <property type="entry name" value="GTP-bdg_M"/>
    <property type="match status" value="1"/>
</dbReference>
<feature type="binding site" evidence="8">
    <location>
        <position position="249"/>
    </location>
    <ligand>
        <name>Mg(2+)</name>
        <dbReference type="ChEBI" id="CHEBI:18420"/>
    </ligand>
</feature>
<keyword evidence="9" id="KW-0175">Coiled coil</keyword>
<accession>A0A437S7G4</accession>
<dbReference type="PANTHER" id="PTHR10229">
    <property type="entry name" value="GTP-BINDING PROTEIN HFLX"/>
    <property type="match status" value="1"/>
</dbReference>
<dbReference type="GO" id="GO:0003924">
    <property type="term" value="F:GTPase activity"/>
    <property type="evidence" value="ECO:0007669"/>
    <property type="project" value="UniProtKB-UniRule"/>
</dbReference>
<sequence>MYNKYMEMIKENVKERVIIVGTDLGAYPHSLESSMSELVELVKADGAEVVGEITQNLEKFSPKFLIGSGKVNEIKDMIPKLEANAVVFNDELSGVQLRNLEDVFNNFEKFDRKIKVLDRTNLILDIFALRATTYEGKLQVQLAQLNYQLPRLIGIDGWSRTGGGIGTRGPGEQIIETDRRRLLREIDTIKRKLKKAQKNRELTRSRRMENKIPIVSLVGYTNAGKSTLLNRLKISDSKEVFVENMLFATLDPNSRRAQLPDGREYIVSDTVGFVSKLPTKLIEAFKSTLEEIKYSDLILHVIDVSSEDMEIQYKTTMKILKDLEVDLEKVVNVFNKSDKVNISETLVSPKIGGEKVFISAKNGENLDNLLKIISESLPVKLKKVKMKIGYEDSSVLSEVLDNHKSEHLEYLDDGVQLTVTLSIEEYNRFKRYVISDV</sequence>
<evidence type="ECO:0000313" key="12">
    <source>
        <dbReference type="Proteomes" id="UP000288812"/>
    </source>
</evidence>
<feature type="binding site" evidence="7">
    <location>
        <begin position="359"/>
        <end position="361"/>
    </location>
    <ligand>
        <name>GTP</name>
        <dbReference type="ChEBI" id="CHEBI:37565"/>
    </ligand>
</feature>
<dbReference type="Pfam" id="PF13167">
    <property type="entry name" value="GTP-bdg_N"/>
    <property type="match status" value="1"/>
</dbReference>
<dbReference type="Proteomes" id="UP000288812">
    <property type="component" value="Unassembled WGS sequence"/>
</dbReference>
<comment type="subcellular location">
    <subcellularLocation>
        <location evidence="6">Cytoplasm</location>
    </subcellularLocation>
    <text evidence="6">May associate with membranes.</text>
</comment>
<comment type="caution">
    <text evidence="11">The sequence shown here is derived from an EMBL/GenBank/DDBJ whole genome shotgun (WGS) entry which is preliminary data.</text>
</comment>